<evidence type="ECO:0000313" key="2">
    <source>
        <dbReference type="Proteomes" id="UP000765509"/>
    </source>
</evidence>
<reference evidence="1" key="1">
    <citation type="submission" date="2021-03" db="EMBL/GenBank/DDBJ databases">
        <title>Draft genome sequence of rust myrtle Austropuccinia psidii MF-1, a brazilian biotype.</title>
        <authorList>
            <person name="Quecine M.C."/>
            <person name="Pachon D.M.R."/>
            <person name="Bonatelli M.L."/>
            <person name="Correr F.H."/>
            <person name="Franceschini L.M."/>
            <person name="Leite T.F."/>
            <person name="Margarido G.R.A."/>
            <person name="Almeida C.A."/>
            <person name="Ferrarezi J.A."/>
            <person name="Labate C.A."/>
        </authorList>
    </citation>
    <scope>NUCLEOTIDE SEQUENCE</scope>
    <source>
        <strain evidence="1">MF-1</strain>
    </source>
</reference>
<accession>A0A9Q3JIQ8</accession>
<name>A0A9Q3JIQ8_9BASI</name>
<keyword evidence="2" id="KW-1185">Reference proteome</keyword>
<dbReference type="AlphaFoldDB" id="A0A9Q3JIQ8"/>
<gene>
    <name evidence="1" type="ORF">O181_103678</name>
</gene>
<comment type="caution">
    <text evidence="1">The sequence shown here is derived from an EMBL/GenBank/DDBJ whole genome shotgun (WGS) entry which is preliminary data.</text>
</comment>
<dbReference type="Proteomes" id="UP000765509">
    <property type="component" value="Unassembled WGS sequence"/>
</dbReference>
<proteinExistence type="predicted"/>
<sequence length="148" mass="16828">MHLFSAAIQWHQYQMVILLSIRSSRHIIQSINKGSRASVKALIPMMPSSNHWLFSFTVFPKGILELHSQGIFKRQFQNNLSRVNAPSIHLGNHIHSIHSGFTKTCISFIQHGKIIQPSSFLNLARYTFHQTINTASSTQYRSAASLKE</sequence>
<organism evidence="1 2">
    <name type="scientific">Austropuccinia psidii MF-1</name>
    <dbReference type="NCBI Taxonomy" id="1389203"/>
    <lineage>
        <taxon>Eukaryota</taxon>
        <taxon>Fungi</taxon>
        <taxon>Dikarya</taxon>
        <taxon>Basidiomycota</taxon>
        <taxon>Pucciniomycotina</taxon>
        <taxon>Pucciniomycetes</taxon>
        <taxon>Pucciniales</taxon>
        <taxon>Sphaerophragmiaceae</taxon>
        <taxon>Austropuccinia</taxon>
    </lineage>
</organism>
<protein>
    <submittedName>
        <fullName evidence="1">Uncharacterized protein</fullName>
    </submittedName>
</protein>
<dbReference type="EMBL" id="AVOT02075092">
    <property type="protein sequence ID" value="MBW0563963.1"/>
    <property type="molecule type" value="Genomic_DNA"/>
</dbReference>
<evidence type="ECO:0000313" key="1">
    <source>
        <dbReference type="EMBL" id="MBW0563963.1"/>
    </source>
</evidence>